<gene>
    <name evidence="2" type="ORF">BDV36DRAFT_102386</name>
</gene>
<dbReference type="Proteomes" id="UP000325395">
    <property type="component" value="Unassembled WGS sequence"/>
</dbReference>
<feature type="compositionally biased region" description="Basic residues" evidence="1">
    <location>
        <begin position="184"/>
        <end position="195"/>
    </location>
</feature>
<dbReference type="EMBL" id="ML735898">
    <property type="protein sequence ID" value="KAE8411010.1"/>
    <property type="molecule type" value="Genomic_DNA"/>
</dbReference>
<name>A0ABQ6W1J2_9EURO</name>
<evidence type="ECO:0000256" key="1">
    <source>
        <dbReference type="SAM" id="MobiDB-lite"/>
    </source>
</evidence>
<reference evidence="2 3" key="1">
    <citation type="submission" date="2019-04" db="EMBL/GenBank/DDBJ databases">
        <authorList>
            <consortium name="DOE Joint Genome Institute"/>
            <person name="Mondo S."/>
            <person name="Kjaerbolling I."/>
            <person name="Vesth T."/>
            <person name="Frisvad J.C."/>
            <person name="Nybo J.L."/>
            <person name="Theobald S."/>
            <person name="Kildgaard S."/>
            <person name="Isbrandt T."/>
            <person name="Kuo A."/>
            <person name="Sato A."/>
            <person name="Lyhne E.K."/>
            <person name="Kogle M.E."/>
            <person name="Wiebenga A."/>
            <person name="Kun R.S."/>
            <person name="Lubbers R.J."/>
            <person name="Makela M.R."/>
            <person name="Barry K."/>
            <person name="Chovatia M."/>
            <person name="Clum A."/>
            <person name="Daum C."/>
            <person name="Haridas S."/>
            <person name="He G."/>
            <person name="LaButti K."/>
            <person name="Lipzen A."/>
            <person name="Riley R."/>
            <person name="Salamov A."/>
            <person name="Simmons B.A."/>
            <person name="Magnuson J.K."/>
            <person name="Henrissat B."/>
            <person name="Mortensen U.H."/>
            <person name="Larsen T.O."/>
            <person name="Devries R.P."/>
            <person name="Grigoriev I.V."/>
            <person name="Machida M."/>
            <person name="Baker S.E."/>
            <person name="Andersen M.R."/>
            <person name="Cantor M.N."/>
            <person name="Hua S.X."/>
        </authorList>
    </citation>
    <scope>NUCLEOTIDE SEQUENCE [LARGE SCALE GENOMIC DNA]</scope>
    <source>
        <strain evidence="2 3">CBS 117616</strain>
    </source>
</reference>
<feature type="compositionally biased region" description="Pro residues" evidence="1">
    <location>
        <begin position="231"/>
        <end position="243"/>
    </location>
</feature>
<feature type="compositionally biased region" description="Low complexity" evidence="1">
    <location>
        <begin position="142"/>
        <end position="183"/>
    </location>
</feature>
<evidence type="ECO:0000313" key="2">
    <source>
        <dbReference type="EMBL" id="KAE8411010.1"/>
    </source>
</evidence>
<proteinExistence type="predicted"/>
<organism evidence="2 3">
    <name type="scientific">Aspergillus pseudocaelatus</name>
    <dbReference type="NCBI Taxonomy" id="1825620"/>
    <lineage>
        <taxon>Eukaryota</taxon>
        <taxon>Fungi</taxon>
        <taxon>Dikarya</taxon>
        <taxon>Ascomycota</taxon>
        <taxon>Pezizomycotina</taxon>
        <taxon>Eurotiomycetes</taxon>
        <taxon>Eurotiomycetidae</taxon>
        <taxon>Eurotiales</taxon>
        <taxon>Aspergillaceae</taxon>
        <taxon>Aspergillus</taxon>
        <taxon>Aspergillus subgen. Circumdati</taxon>
    </lineage>
</organism>
<accession>A0ABQ6W1J2</accession>
<keyword evidence="3" id="KW-1185">Reference proteome</keyword>
<sequence length="315" mass="33943">MRFLKLWRPIFFRPPLFQIPRRRLADRHRLSSTVHVSRVTLRRYSDHCRQLFPLCRPPLRSYLYLESPVAAAGNPFLAKDTNTTALDVRGQSDRDTIAQLLIHALTICLVRLVFITMSTNRPFLANFLAAFRAQSTIKASAAGSQSATGTSSSLSPTQISQSARAIATKASSSGASSEAASTTHYHHHHHHHHHSSSAAASHSRPHSHTRSPLNQSSPAGDSPVPSSSATPPAPSSPPTPSNPIPIANGPDRQRRGSDSSNGSGGFRDALGPEKWYIGGRTPGGEERFYRLGMVTKGGGRLGGSGRVGSIDQLSL</sequence>
<feature type="compositionally biased region" description="Gly residues" evidence="1">
    <location>
        <begin position="296"/>
        <end position="306"/>
    </location>
</feature>
<evidence type="ECO:0000313" key="3">
    <source>
        <dbReference type="Proteomes" id="UP000325395"/>
    </source>
</evidence>
<feature type="region of interest" description="Disordered" evidence="1">
    <location>
        <begin position="296"/>
        <end position="315"/>
    </location>
</feature>
<dbReference type="PANTHER" id="PTHR42095">
    <property type="entry name" value="YALI0C12166P"/>
    <property type="match status" value="1"/>
</dbReference>
<protein>
    <submittedName>
        <fullName evidence="2">Uncharacterized protein</fullName>
    </submittedName>
</protein>
<feature type="region of interest" description="Disordered" evidence="1">
    <location>
        <begin position="142"/>
        <end position="285"/>
    </location>
</feature>
<dbReference type="PANTHER" id="PTHR42095:SF1">
    <property type="entry name" value="YALI0C12166P"/>
    <property type="match status" value="1"/>
</dbReference>